<dbReference type="Proteomes" id="UP000095283">
    <property type="component" value="Unplaced"/>
</dbReference>
<proteinExistence type="predicted"/>
<name>A0A1I7W934_HETBA</name>
<protein>
    <submittedName>
        <fullName evidence="2">Pentatricopeptide repeat-containing protein</fullName>
    </submittedName>
</protein>
<evidence type="ECO:0000313" key="2">
    <source>
        <dbReference type="WBParaSite" id="Hba_01141"/>
    </source>
</evidence>
<dbReference type="WBParaSite" id="Hba_01141">
    <property type="protein sequence ID" value="Hba_01141"/>
    <property type="gene ID" value="Hba_01141"/>
</dbReference>
<dbReference type="AlphaFoldDB" id="A0A1I7W934"/>
<reference evidence="2" key="1">
    <citation type="submission" date="2016-11" db="UniProtKB">
        <authorList>
            <consortium name="WormBaseParasite"/>
        </authorList>
    </citation>
    <scope>IDENTIFICATION</scope>
</reference>
<keyword evidence="1" id="KW-1185">Reference proteome</keyword>
<organism evidence="1 2">
    <name type="scientific">Heterorhabditis bacteriophora</name>
    <name type="common">Entomopathogenic nematode worm</name>
    <dbReference type="NCBI Taxonomy" id="37862"/>
    <lineage>
        <taxon>Eukaryota</taxon>
        <taxon>Metazoa</taxon>
        <taxon>Ecdysozoa</taxon>
        <taxon>Nematoda</taxon>
        <taxon>Chromadorea</taxon>
        <taxon>Rhabditida</taxon>
        <taxon>Rhabditina</taxon>
        <taxon>Rhabditomorpha</taxon>
        <taxon>Strongyloidea</taxon>
        <taxon>Heterorhabditidae</taxon>
        <taxon>Heterorhabditis</taxon>
    </lineage>
</organism>
<evidence type="ECO:0000313" key="1">
    <source>
        <dbReference type="Proteomes" id="UP000095283"/>
    </source>
</evidence>
<accession>A0A1I7W934</accession>
<sequence>MASINTCFWLRGPIFASCNASDTPTQMILFKRLHALHDKKSKDVLENAEMQKSMYNLQQLFVRYGSFQNTVEVLRLSTLLIATSCLNSFLNS</sequence>